<sequence length="434" mass="49176">MSVESASAKVRRYTENLKSGFEPKRALKRLYEIDADAQFYQEADTRKYLKRYLEDETCKKYAARLRQKLRGHEKIINEQRKRHRSSTNNCDVSSQGAPPLKEPKTEQLSADDFARAICGGTPKASFQRTPVNIDYSKYKVVSKTVVPKAEPPSPKEDNDVNIPSSSRVCLSSTDVKPNVETISLHVSDSRSEPAPKARPKAAVGSRSQDDEKMFKPRKDRQKVFAGRKKNVHTEVPSLMKVCQNVIAQNVNSLGYVGWTPYILLKPALTRCNIEQLRKIVDMNPTLAEDADELFHEYVKREFPANEDKTDEMSWRELYDQLVIKKERYDSKRLAMLADRIACRTNNHDSGRRTMVIESAHANVRRAFTSSRPTTQMLPTPSAVELSQARKNVSTQGRAQLNALQGPIRSAVQTARPARKTVAPLMAKVKKMLGR</sequence>
<dbReference type="EMBL" id="CADEPM010000012">
    <property type="protein sequence ID" value="CAB3411109.1"/>
    <property type="molecule type" value="Genomic_DNA"/>
</dbReference>
<dbReference type="PANTHER" id="PTHR15141">
    <property type="entry name" value="TRANSCRIPTION ELONGATION FACTOR B POLYPEPTIDE 3"/>
    <property type="match status" value="1"/>
</dbReference>
<dbReference type="Proteomes" id="UP000494206">
    <property type="component" value="Unassembled WGS sequence"/>
</dbReference>
<name>A0A8S1FCV9_9PELO</name>
<evidence type="ECO:0000313" key="2">
    <source>
        <dbReference type="EMBL" id="CAB3411109.1"/>
    </source>
</evidence>
<dbReference type="GO" id="GO:0006368">
    <property type="term" value="P:transcription elongation by RNA polymerase II"/>
    <property type="evidence" value="ECO:0007669"/>
    <property type="project" value="InterPro"/>
</dbReference>
<dbReference type="PANTHER" id="PTHR15141:SF76">
    <property type="entry name" value="TRANSCRIPTION ELONGATION FACTOR B POLYPEPTIDE 3"/>
    <property type="match status" value="1"/>
</dbReference>
<evidence type="ECO:0008006" key="4">
    <source>
        <dbReference type="Google" id="ProtNLM"/>
    </source>
</evidence>
<evidence type="ECO:0000256" key="1">
    <source>
        <dbReference type="SAM" id="MobiDB-lite"/>
    </source>
</evidence>
<dbReference type="Pfam" id="PF06881">
    <property type="entry name" value="Elongin_A"/>
    <property type="match status" value="1"/>
</dbReference>
<proteinExistence type="predicted"/>
<protein>
    <recommendedName>
        <fullName evidence="4">Elongin-A</fullName>
    </recommendedName>
</protein>
<gene>
    <name evidence="2" type="ORF">CBOVIS_LOCUS12534</name>
</gene>
<dbReference type="AlphaFoldDB" id="A0A8S1FCV9"/>
<dbReference type="GO" id="GO:0070449">
    <property type="term" value="C:elongin complex"/>
    <property type="evidence" value="ECO:0007669"/>
    <property type="project" value="InterPro"/>
</dbReference>
<keyword evidence="3" id="KW-1185">Reference proteome</keyword>
<feature type="region of interest" description="Disordered" evidence="1">
    <location>
        <begin position="73"/>
        <end position="107"/>
    </location>
</feature>
<feature type="region of interest" description="Disordered" evidence="1">
    <location>
        <begin position="185"/>
        <end position="220"/>
    </location>
</feature>
<feature type="compositionally biased region" description="Basic and acidic residues" evidence="1">
    <location>
        <begin position="207"/>
        <end position="216"/>
    </location>
</feature>
<feature type="compositionally biased region" description="Polar residues" evidence="1">
    <location>
        <begin position="86"/>
        <end position="96"/>
    </location>
</feature>
<organism evidence="2 3">
    <name type="scientific">Caenorhabditis bovis</name>
    <dbReference type="NCBI Taxonomy" id="2654633"/>
    <lineage>
        <taxon>Eukaryota</taxon>
        <taxon>Metazoa</taxon>
        <taxon>Ecdysozoa</taxon>
        <taxon>Nematoda</taxon>
        <taxon>Chromadorea</taxon>
        <taxon>Rhabditida</taxon>
        <taxon>Rhabditina</taxon>
        <taxon>Rhabditomorpha</taxon>
        <taxon>Rhabditoidea</taxon>
        <taxon>Rhabditidae</taxon>
        <taxon>Peloderinae</taxon>
        <taxon>Caenorhabditis</taxon>
    </lineage>
</organism>
<dbReference type="Gene3D" id="6.10.250.3180">
    <property type="match status" value="1"/>
</dbReference>
<comment type="caution">
    <text evidence="2">The sequence shown here is derived from an EMBL/GenBank/DDBJ whole genome shotgun (WGS) entry which is preliminary data.</text>
</comment>
<evidence type="ECO:0000313" key="3">
    <source>
        <dbReference type="Proteomes" id="UP000494206"/>
    </source>
</evidence>
<feature type="region of interest" description="Disordered" evidence="1">
    <location>
        <begin position="145"/>
        <end position="169"/>
    </location>
</feature>
<dbReference type="InterPro" id="IPR051870">
    <property type="entry name" value="Elongin-A_domain"/>
</dbReference>
<dbReference type="InterPro" id="IPR010684">
    <property type="entry name" value="RNA_pol_II_trans_fac_SIII_A"/>
</dbReference>
<accession>A0A8S1FCV9</accession>
<dbReference type="OrthoDB" id="21513at2759"/>
<reference evidence="2 3" key="1">
    <citation type="submission" date="2020-04" db="EMBL/GenBank/DDBJ databases">
        <authorList>
            <person name="Laetsch R D."/>
            <person name="Stevens L."/>
            <person name="Kumar S."/>
            <person name="Blaxter L. M."/>
        </authorList>
    </citation>
    <scope>NUCLEOTIDE SEQUENCE [LARGE SCALE GENOMIC DNA]</scope>
</reference>